<accession>A0A517YL42</accession>
<keyword evidence="1" id="KW-0732">Signal</keyword>
<dbReference type="EMBL" id="CP036274">
    <property type="protein sequence ID" value="QDU30928.1"/>
    <property type="molecule type" value="Genomic_DNA"/>
</dbReference>
<evidence type="ECO:0000313" key="3">
    <source>
        <dbReference type="Proteomes" id="UP000315017"/>
    </source>
</evidence>
<gene>
    <name evidence="2" type="ORF">ETAA8_60810</name>
</gene>
<proteinExistence type="predicted"/>
<feature type="chain" id="PRO_5022240244" evidence="1">
    <location>
        <begin position="29"/>
        <end position="184"/>
    </location>
</feature>
<reference evidence="2 3" key="1">
    <citation type="submission" date="2019-02" db="EMBL/GenBank/DDBJ databases">
        <title>Deep-cultivation of Planctomycetes and their phenomic and genomic characterization uncovers novel biology.</title>
        <authorList>
            <person name="Wiegand S."/>
            <person name="Jogler M."/>
            <person name="Boedeker C."/>
            <person name="Pinto D."/>
            <person name="Vollmers J."/>
            <person name="Rivas-Marin E."/>
            <person name="Kohn T."/>
            <person name="Peeters S.H."/>
            <person name="Heuer A."/>
            <person name="Rast P."/>
            <person name="Oberbeckmann S."/>
            <person name="Bunk B."/>
            <person name="Jeske O."/>
            <person name="Meyerdierks A."/>
            <person name="Storesund J.E."/>
            <person name="Kallscheuer N."/>
            <person name="Luecker S."/>
            <person name="Lage O.M."/>
            <person name="Pohl T."/>
            <person name="Merkel B.J."/>
            <person name="Hornburger P."/>
            <person name="Mueller R.-W."/>
            <person name="Bruemmer F."/>
            <person name="Labrenz M."/>
            <person name="Spormann A.M."/>
            <person name="Op den Camp H."/>
            <person name="Overmann J."/>
            <person name="Amann R."/>
            <person name="Jetten M.S.M."/>
            <person name="Mascher T."/>
            <person name="Medema M.H."/>
            <person name="Devos D.P."/>
            <person name="Kaster A.-K."/>
            <person name="Ovreas L."/>
            <person name="Rohde M."/>
            <person name="Galperin M.Y."/>
            <person name="Jogler C."/>
        </authorList>
    </citation>
    <scope>NUCLEOTIDE SEQUENCE [LARGE SCALE GENOMIC DNA]</scope>
    <source>
        <strain evidence="2 3">ETA_A8</strain>
    </source>
</reference>
<sequence length="184" mass="19985" precursor="true">MFGRLYSHPHALTVCLSTFLLVSSAACTQEDLDAAKEQLKNVQQTVAKVTPLAETGVNLGPQPAIKTEDCFAKFIPGDSQRSSVLQLTSYKSPTAEDYPAVFFRATLTATNRAQLADQSIAGELYVQTVKGGPLWSTAWEKPPQFKVSAVGEWSITIDVQNIEMSQVDQDAKATFSGQLVGAWK</sequence>
<keyword evidence="3" id="KW-1185">Reference proteome</keyword>
<dbReference type="Proteomes" id="UP000315017">
    <property type="component" value="Chromosome"/>
</dbReference>
<feature type="signal peptide" evidence="1">
    <location>
        <begin position="1"/>
        <end position="28"/>
    </location>
</feature>
<dbReference type="PROSITE" id="PS51257">
    <property type="entry name" value="PROKAR_LIPOPROTEIN"/>
    <property type="match status" value="1"/>
</dbReference>
<dbReference type="AlphaFoldDB" id="A0A517YL42"/>
<dbReference type="KEGG" id="aagg:ETAA8_60810"/>
<protein>
    <submittedName>
        <fullName evidence="2">Uncharacterized protein</fullName>
    </submittedName>
</protein>
<evidence type="ECO:0000256" key="1">
    <source>
        <dbReference type="SAM" id="SignalP"/>
    </source>
</evidence>
<name>A0A517YL42_9BACT</name>
<dbReference type="RefSeq" id="WP_145097234.1">
    <property type="nucleotide sequence ID" value="NZ_CP036274.1"/>
</dbReference>
<evidence type="ECO:0000313" key="2">
    <source>
        <dbReference type="EMBL" id="QDU30928.1"/>
    </source>
</evidence>
<organism evidence="2 3">
    <name type="scientific">Anatilimnocola aggregata</name>
    <dbReference type="NCBI Taxonomy" id="2528021"/>
    <lineage>
        <taxon>Bacteria</taxon>
        <taxon>Pseudomonadati</taxon>
        <taxon>Planctomycetota</taxon>
        <taxon>Planctomycetia</taxon>
        <taxon>Pirellulales</taxon>
        <taxon>Pirellulaceae</taxon>
        <taxon>Anatilimnocola</taxon>
    </lineage>
</organism>